<dbReference type="PIRSF" id="PIRSF005572">
    <property type="entry name" value="NifS"/>
    <property type="match status" value="1"/>
</dbReference>
<dbReference type="NCBIfam" id="NF002806">
    <property type="entry name" value="PRK02948.1"/>
    <property type="match status" value="1"/>
</dbReference>
<evidence type="ECO:0000256" key="9">
    <source>
        <dbReference type="ARBA" id="ARBA00050776"/>
    </source>
</evidence>
<dbReference type="Gene3D" id="1.10.260.50">
    <property type="match status" value="1"/>
</dbReference>
<comment type="caution">
    <text evidence="14">The sequence shown here is derived from an EMBL/GenBank/DDBJ whole genome shotgun (WGS) entry which is preliminary data.</text>
</comment>
<feature type="binding site" evidence="10">
    <location>
        <position position="240"/>
    </location>
    <ligand>
        <name>pyridoxal 5'-phosphate</name>
        <dbReference type="ChEBI" id="CHEBI:597326"/>
    </ligand>
</feature>
<dbReference type="InterPro" id="IPR015422">
    <property type="entry name" value="PyrdxlP-dep_Trfase_small"/>
</dbReference>
<evidence type="ECO:0000313" key="15">
    <source>
        <dbReference type="Proteomes" id="UP000076603"/>
    </source>
</evidence>
<dbReference type="PANTHER" id="PTHR11601:SF34">
    <property type="entry name" value="CYSTEINE DESULFURASE"/>
    <property type="match status" value="1"/>
</dbReference>
<dbReference type="Gene3D" id="3.90.1150.10">
    <property type="entry name" value="Aspartate Aminotransferase, domain 1"/>
    <property type="match status" value="1"/>
</dbReference>
<dbReference type="InterPro" id="IPR010240">
    <property type="entry name" value="Cys_deSase_IscS"/>
</dbReference>
<dbReference type="AlphaFoldDB" id="A0A162UUS4"/>
<comment type="catalytic activity">
    <reaction evidence="9 10">
        <text>(sulfur carrier)-H + L-cysteine = (sulfur carrier)-SH + L-alanine</text>
        <dbReference type="Rhea" id="RHEA:43892"/>
        <dbReference type="Rhea" id="RHEA-COMP:14737"/>
        <dbReference type="Rhea" id="RHEA-COMP:14739"/>
        <dbReference type="ChEBI" id="CHEBI:29917"/>
        <dbReference type="ChEBI" id="CHEBI:35235"/>
        <dbReference type="ChEBI" id="CHEBI:57972"/>
        <dbReference type="ChEBI" id="CHEBI:64428"/>
        <dbReference type="EC" id="2.8.1.7"/>
    </reaction>
</comment>
<keyword evidence="5 10" id="KW-0479">Metal-binding</keyword>
<dbReference type="HAMAP" id="MF_00331">
    <property type="entry name" value="Cys_desulf_IscS"/>
    <property type="match status" value="1"/>
</dbReference>
<evidence type="ECO:0000256" key="11">
    <source>
        <dbReference type="RuleBase" id="RU004504"/>
    </source>
</evidence>
<comment type="similarity">
    <text evidence="2 10">Belongs to the class-V pyridoxal-phosphate-dependent aminotransferase family. NifS/IscS subfamily.</text>
</comment>
<dbReference type="SUPFAM" id="SSF53383">
    <property type="entry name" value="PLP-dependent transferases"/>
    <property type="match status" value="1"/>
</dbReference>
<sequence length="402" mass="44247">MLMNKKVYMDYSATTYTKPEVLEEMLPYFTEYFGNPSSMYSMSDVPRKAVTKARERVAKAINAESNEIFFTAGGSESDNWILKGIAYANKNKGNHIITTKIEHHAITHTCKFLEKSGFEVTYLPVDEFGFISLEELKNAITDKTILVSIMFANNEIGTIQPIAKIGRICKERNVYFHTDAVQAIGHVNIDVKEMNIDALSMAGHKFYGPKGVGAMYLRKGVKIENLIHGGGQEKGKRASTENVPGIIGIGKAIELAVEELETEANRLKSLRDRLLNGLVEQIPYVKVNGPIGEGRMPGNVNVSFIGVEGETLLLDLNDEGIFASTGSACASGSLDPSHVLLAIGLSHGVAHGSLRLSLGSGTTEEDVDYALEVIPRIVNRRREMSPFWEDFIKSENAKKEGR</sequence>
<comment type="pathway">
    <text evidence="10">Cofactor biosynthesis; iron-sulfur cluster biosynthesis.</text>
</comment>
<evidence type="ECO:0000256" key="1">
    <source>
        <dbReference type="ARBA" id="ARBA00001933"/>
    </source>
</evidence>
<dbReference type="GO" id="GO:0030170">
    <property type="term" value="F:pyridoxal phosphate binding"/>
    <property type="evidence" value="ECO:0007669"/>
    <property type="project" value="UniProtKB-UniRule"/>
</dbReference>
<evidence type="ECO:0000256" key="6">
    <source>
        <dbReference type="ARBA" id="ARBA00022898"/>
    </source>
</evidence>
<dbReference type="PANTHER" id="PTHR11601">
    <property type="entry name" value="CYSTEINE DESULFURYLASE FAMILY MEMBER"/>
    <property type="match status" value="1"/>
</dbReference>
<evidence type="ECO:0000256" key="2">
    <source>
        <dbReference type="ARBA" id="ARBA00006490"/>
    </source>
</evidence>
<dbReference type="UniPathway" id="UPA00266"/>
<dbReference type="Pfam" id="PF00266">
    <property type="entry name" value="Aminotran_5"/>
    <property type="match status" value="1"/>
</dbReference>
<comment type="caution">
    <text evidence="10">Lacks conserved residue(s) required for the propagation of feature annotation.</text>
</comment>
<dbReference type="GO" id="GO:0044571">
    <property type="term" value="P:[2Fe-2S] cluster assembly"/>
    <property type="evidence" value="ECO:0007669"/>
    <property type="project" value="UniProtKB-UniRule"/>
</dbReference>
<feature type="active site" description="Cysteine persulfide intermediate" evidence="10">
    <location>
        <position position="329"/>
    </location>
</feature>
<feature type="binding site" evidence="10">
    <location>
        <position position="154"/>
    </location>
    <ligand>
        <name>pyridoxal 5'-phosphate</name>
        <dbReference type="ChEBI" id="CHEBI:597326"/>
    </ligand>
</feature>
<dbReference type="Proteomes" id="UP000076603">
    <property type="component" value="Unassembled WGS sequence"/>
</dbReference>
<dbReference type="EMBL" id="LWAE01000001">
    <property type="protein sequence ID" value="KZL94305.1"/>
    <property type="molecule type" value="Genomic_DNA"/>
</dbReference>
<dbReference type="EC" id="2.8.1.7" evidence="10"/>
<dbReference type="InterPro" id="IPR016454">
    <property type="entry name" value="Cysteine_dSase"/>
</dbReference>
<feature type="binding site" description="via persulfide group" evidence="10">
    <location>
        <position position="329"/>
    </location>
    <ligand>
        <name>[2Fe-2S] cluster</name>
        <dbReference type="ChEBI" id="CHEBI:190135"/>
        <note>ligand shared with IscU</note>
    </ligand>
</feature>
<keyword evidence="4 10" id="KW-0808">Transferase</keyword>
<dbReference type="NCBIfam" id="TIGR03402">
    <property type="entry name" value="FeS_nifS"/>
    <property type="match status" value="1"/>
</dbReference>
<evidence type="ECO:0000256" key="4">
    <source>
        <dbReference type="ARBA" id="ARBA00022679"/>
    </source>
</evidence>
<feature type="binding site" evidence="10">
    <location>
        <begin position="74"/>
        <end position="75"/>
    </location>
    <ligand>
        <name>pyridoxal 5'-phosphate</name>
        <dbReference type="ChEBI" id="CHEBI:597326"/>
    </ligand>
</feature>
<comment type="cofactor">
    <cofactor evidence="1 10 11">
        <name>pyridoxal 5'-phosphate</name>
        <dbReference type="ChEBI" id="CHEBI:597326"/>
    </cofactor>
</comment>
<reference evidence="14 15" key="1">
    <citation type="submission" date="2016-04" db="EMBL/GenBank/DDBJ databases">
        <title>Genome sequence of Clostridium magnum DSM 2767.</title>
        <authorList>
            <person name="Poehlein A."/>
            <person name="Uhlig R."/>
            <person name="Fischer R."/>
            <person name="Bahl H."/>
            <person name="Daniel R."/>
        </authorList>
    </citation>
    <scope>NUCLEOTIDE SEQUENCE [LARGE SCALE GENOMIC DNA]</scope>
    <source>
        <strain evidence="14 15">DSM 2767</strain>
    </source>
</reference>
<keyword evidence="12" id="KW-0175">Coiled coil</keyword>
<evidence type="ECO:0000259" key="13">
    <source>
        <dbReference type="Pfam" id="PF00266"/>
    </source>
</evidence>
<dbReference type="InterPro" id="IPR015421">
    <property type="entry name" value="PyrdxlP-dep_Trfase_major"/>
</dbReference>
<keyword evidence="6 10" id="KW-0663">Pyridoxal phosphate</keyword>
<name>A0A162UUS4_9CLOT</name>
<keyword evidence="7 10" id="KW-0408">Iron</keyword>
<dbReference type="InterPro" id="IPR020578">
    <property type="entry name" value="Aminotrans_V_PyrdxlP_BS"/>
</dbReference>
<dbReference type="Gene3D" id="3.40.640.10">
    <property type="entry name" value="Type I PLP-dependent aspartate aminotransferase-like (Major domain)"/>
    <property type="match status" value="1"/>
</dbReference>
<accession>A0A162UUS4</accession>
<feature type="binding site" evidence="10">
    <location>
        <position position="182"/>
    </location>
    <ligand>
        <name>pyridoxal 5'-phosphate</name>
        <dbReference type="ChEBI" id="CHEBI:597326"/>
    </ligand>
</feature>
<dbReference type="STRING" id="1121326.CLMAG_13580"/>
<evidence type="ECO:0000256" key="8">
    <source>
        <dbReference type="ARBA" id="ARBA00023014"/>
    </source>
</evidence>
<dbReference type="GO" id="GO:0046872">
    <property type="term" value="F:metal ion binding"/>
    <property type="evidence" value="ECO:0007669"/>
    <property type="project" value="UniProtKB-KW"/>
</dbReference>
<dbReference type="InterPro" id="IPR015424">
    <property type="entry name" value="PyrdxlP-dep_Trfase"/>
</dbReference>
<evidence type="ECO:0000256" key="7">
    <source>
        <dbReference type="ARBA" id="ARBA00023004"/>
    </source>
</evidence>
<dbReference type="FunFam" id="3.40.640.10:FF:000084">
    <property type="entry name" value="IscS-like cysteine desulfurase"/>
    <property type="match status" value="1"/>
</dbReference>
<dbReference type="GO" id="GO:1990221">
    <property type="term" value="C:L-cysteine desulfurase complex"/>
    <property type="evidence" value="ECO:0007669"/>
    <property type="project" value="UniProtKB-ARBA"/>
</dbReference>
<proteinExistence type="inferred from homology"/>
<feature type="modified residue" description="N6-(pyridoxal phosphate)lysine" evidence="10">
    <location>
        <position position="205"/>
    </location>
</feature>
<evidence type="ECO:0000256" key="10">
    <source>
        <dbReference type="HAMAP-Rule" id="MF_00331"/>
    </source>
</evidence>
<feature type="domain" description="Aminotransferase class V" evidence="13">
    <location>
        <begin position="7"/>
        <end position="369"/>
    </location>
</feature>
<gene>
    <name evidence="14" type="primary">iscS_1</name>
    <name evidence="10" type="synonym">iscS</name>
    <name evidence="14" type="ORF">CLMAG_13580</name>
</gene>
<dbReference type="PATRIC" id="fig|1121326.3.peg.1327"/>
<organism evidence="14 15">
    <name type="scientific">Clostridium magnum DSM 2767</name>
    <dbReference type="NCBI Taxonomy" id="1121326"/>
    <lineage>
        <taxon>Bacteria</taxon>
        <taxon>Bacillati</taxon>
        <taxon>Bacillota</taxon>
        <taxon>Clostridia</taxon>
        <taxon>Eubacteriales</taxon>
        <taxon>Clostridiaceae</taxon>
        <taxon>Clostridium</taxon>
    </lineage>
</organism>
<dbReference type="GO" id="GO:0051537">
    <property type="term" value="F:2 iron, 2 sulfur cluster binding"/>
    <property type="evidence" value="ECO:0007669"/>
    <property type="project" value="UniProtKB-UniRule"/>
</dbReference>
<dbReference type="GO" id="GO:0006520">
    <property type="term" value="P:amino acid metabolic process"/>
    <property type="evidence" value="ECO:0007669"/>
    <property type="project" value="InterPro"/>
</dbReference>
<evidence type="ECO:0000256" key="12">
    <source>
        <dbReference type="SAM" id="Coils"/>
    </source>
</evidence>
<feature type="coiled-coil region" evidence="12">
    <location>
        <begin position="250"/>
        <end position="277"/>
    </location>
</feature>
<comment type="subunit">
    <text evidence="10">Homodimer. Forms a heterotetramer with IscU, interacts with other sulfur acceptors.</text>
</comment>
<keyword evidence="15" id="KW-1185">Reference proteome</keyword>
<keyword evidence="10" id="KW-0001">2Fe-2S</keyword>
<comment type="function">
    <text evidence="10">Master enzyme that delivers sulfur to a number of partners involved in Fe-S cluster assembly, tRNA modification or cofactor biosynthesis. Catalyzes the removal of elemental sulfur atoms from cysteine to produce alanine. Functions as a sulfur delivery protein for Fe-S cluster synthesis onto IscU, an Fe-S scaffold assembly protein, as well as other S acceptor proteins.</text>
</comment>
<dbReference type="GO" id="GO:0031071">
    <property type="term" value="F:cysteine desulfurase activity"/>
    <property type="evidence" value="ECO:0007669"/>
    <property type="project" value="UniProtKB-UniRule"/>
</dbReference>
<comment type="subcellular location">
    <subcellularLocation>
        <location evidence="10">Cytoplasm</location>
    </subcellularLocation>
</comment>
<dbReference type="InterPro" id="IPR000192">
    <property type="entry name" value="Aminotrans_V_dom"/>
</dbReference>
<evidence type="ECO:0000256" key="5">
    <source>
        <dbReference type="ARBA" id="ARBA00022723"/>
    </source>
</evidence>
<evidence type="ECO:0000256" key="3">
    <source>
        <dbReference type="ARBA" id="ARBA00022490"/>
    </source>
</evidence>
<dbReference type="PROSITE" id="PS00595">
    <property type="entry name" value="AA_TRANSFER_CLASS_5"/>
    <property type="match status" value="1"/>
</dbReference>
<protein>
    <recommendedName>
        <fullName evidence="10">Cysteine desulfurase IscS</fullName>
        <ecNumber evidence="10">2.8.1.7</ecNumber>
    </recommendedName>
</protein>
<evidence type="ECO:0000313" key="14">
    <source>
        <dbReference type="EMBL" id="KZL94305.1"/>
    </source>
</evidence>
<dbReference type="InterPro" id="IPR017772">
    <property type="entry name" value="Cys_deSase_NifS_bac/arc"/>
</dbReference>
<keyword evidence="8 10" id="KW-0411">Iron-sulfur</keyword>
<keyword evidence="3 10" id="KW-0963">Cytoplasm</keyword>